<dbReference type="InterPro" id="IPR029787">
    <property type="entry name" value="Nucleotide_cyclase"/>
</dbReference>
<comment type="caution">
    <text evidence="5">The sequence shown here is derived from an EMBL/GenBank/DDBJ whole genome shotgun (WGS) entry which is preliminary data.</text>
</comment>
<keyword evidence="3" id="KW-0812">Transmembrane</keyword>
<reference evidence="6" key="1">
    <citation type="journal article" date="2019" name="Int. J. Syst. Evol. Microbiol.">
        <title>The Global Catalogue of Microorganisms (GCM) 10K type strain sequencing project: providing services to taxonomists for standard genome sequencing and annotation.</title>
        <authorList>
            <consortium name="The Broad Institute Genomics Platform"/>
            <consortium name="The Broad Institute Genome Sequencing Center for Infectious Disease"/>
            <person name="Wu L."/>
            <person name="Ma J."/>
        </authorList>
    </citation>
    <scope>NUCLEOTIDE SEQUENCE [LARGE SCALE GENOMIC DNA]</scope>
    <source>
        <strain evidence="6">DT28</strain>
    </source>
</reference>
<evidence type="ECO:0000256" key="1">
    <source>
        <dbReference type="ARBA" id="ARBA00012528"/>
    </source>
</evidence>
<evidence type="ECO:0000256" key="2">
    <source>
        <dbReference type="SAM" id="Coils"/>
    </source>
</evidence>
<dbReference type="PANTHER" id="PTHR45138:SF24">
    <property type="entry name" value="DIGUANYLATE CYCLASE DGCC-RELATED"/>
    <property type="match status" value="1"/>
</dbReference>
<keyword evidence="3" id="KW-1133">Transmembrane helix</keyword>
<dbReference type="EC" id="2.7.7.65" evidence="1"/>
<proteinExistence type="predicted"/>
<organism evidence="5 6">
    <name type="scientific">Rheinheimera marina</name>
    <dbReference type="NCBI Taxonomy" id="1774958"/>
    <lineage>
        <taxon>Bacteria</taxon>
        <taxon>Pseudomonadati</taxon>
        <taxon>Pseudomonadota</taxon>
        <taxon>Gammaproteobacteria</taxon>
        <taxon>Chromatiales</taxon>
        <taxon>Chromatiaceae</taxon>
        <taxon>Rheinheimera</taxon>
    </lineage>
</organism>
<dbReference type="SUPFAM" id="SSF55073">
    <property type="entry name" value="Nucleotide cyclase"/>
    <property type="match status" value="1"/>
</dbReference>
<evidence type="ECO:0000259" key="4">
    <source>
        <dbReference type="PROSITE" id="PS50887"/>
    </source>
</evidence>
<keyword evidence="6" id="KW-1185">Reference proteome</keyword>
<evidence type="ECO:0000313" key="5">
    <source>
        <dbReference type="EMBL" id="MFC4654143.1"/>
    </source>
</evidence>
<dbReference type="SUPFAM" id="SSF48452">
    <property type="entry name" value="TPR-like"/>
    <property type="match status" value="1"/>
</dbReference>
<protein>
    <recommendedName>
        <fullName evidence="1">diguanylate cyclase</fullName>
        <ecNumber evidence="1">2.7.7.65</ecNumber>
    </recommendedName>
</protein>
<dbReference type="NCBIfam" id="TIGR00254">
    <property type="entry name" value="GGDEF"/>
    <property type="match status" value="1"/>
</dbReference>
<feature type="transmembrane region" description="Helical" evidence="3">
    <location>
        <begin position="289"/>
        <end position="309"/>
    </location>
</feature>
<accession>A0ABV9JJ83</accession>
<gene>
    <name evidence="5" type="ORF">ACFO3I_03780</name>
</gene>
<dbReference type="GO" id="GO:0052621">
    <property type="term" value="F:diguanylate cyclase activity"/>
    <property type="evidence" value="ECO:0007669"/>
    <property type="project" value="UniProtKB-EC"/>
</dbReference>
<dbReference type="SMART" id="SM00267">
    <property type="entry name" value="GGDEF"/>
    <property type="match status" value="1"/>
</dbReference>
<name>A0ABV9JJ83_9GAMM</name>
<dbReference type="Gene3D" id="3.30.70.270">
    <property type="match status" value="1"/>
</dbReference>
<feature type="coiled-coil region" evidence="2">
    <location>
        <begin position="253"/>
        <end position="280"/>
    </location>
</feature>
<keyword evidence="3" id="KW-0472">Membrane</keyword>
<keyword evidence="5" id="KW-0548">Nucleotidyltransferase</keyword>
<keyword evidence="5" id="KW-0808">Transferase</keyword>
<keyword evidence="2" id="KW-0175">Coiled coil</keyword>
<dbReference type="Proteomes" id="UP001595962">
    <property type="component" value="Unassembled WGS sequence"/>
</dbReference>
<dbReference type="InterPro" id="IPR043128">
    <property type="entry name" value="Rev_trsase/Diguanyl_cyclase"/>
</dbReference>
<dbReference type="InterPro" id="IPR050469">
    <property type="entry name" value="Diguanylate_Cyclase"/>
</dbReference>
<dbReference type="EMBL" id="JBHSGB010000004">
    <property type="protein sequence ID" value="MFC4654143.1"/>
    <property type="molecule type" value="Genomic_DNA"/>
</dbReference>
<dbReference type="InterPro" id="IPR011990">
    <property type="entry name" value="TPR-like_helical_dom_sf"/>
</dbReference>
<evidence type="ECO:0000256" key="3">
    <source>
        <dbReference type="SAM" id="Phobius"/>
    </source>
</evidence>
<dbReference type="PANTHER" id="PTHR45138">
    <property type="entry name" value="REGULATORY COMPONENTS OF SENSORY TRANSDUCTION SYSTEM"/>
    <property type="match status" value="1"/>
</dbReference>
<evidence type="ECO:0000313" key="6">
    <source>
        <dbReference type="Proteomes" id="UP001595962"/>
    </source>
</evidence>
<dbReference type="Pfam" id="PF00990">
    <property type="entry name" value="GGDEF"/>
    <property type="match status" value="1"/>
</dbReference>
<dbReference type="RefSeq" id="WP_377331968.1">
    <property type="nucleotide sequence ID" value="NZ_JBHSGB010000004.1"/>
</dbReference>
<dbReference type="InterPro" id="IPR000160">
    <property type="entry name" value="GGDEF_dom"/>
</dbReference>
<dbReference type="CDD" id="cd01949">
    <property type="entry name" value="GGDEF"/>
    <property type="match status" value="1"/>
</dbReference>
<feature type="domain" description="GGDEF" evidence="4">
    <location>
        <begin position="349"/>
        <end position="481"/>
    </location>
</feature>
<dbReference type="PROSITE" id="PS50887">
    <property type="entry name" value="GGDEF"/>
    <property type="match status" value="1"/>
</dbReference>
<sequence>MLPLTSSPFPVERIRANLLLANIQETLKDYDAAYSYLFSSLQLVNRITDKELLSNIYTVAIQLHVSAGAYQRAAQFVDNLQRYAVDDRQKCIAQVLNIHVQLKLGNYKDQVLAEQARAVCQKANERLMTASLALYLAESRLLTGESLLLVEMTALLRELEQIGFPPAILQARFFLAQVYIQQNRPLDAEQILLMVQQQAHQLKDLEVGNKALLLLAKIYHDEGKVAQSLMAYQEYSQVQQAYFDDYKARNIAYHQAQINLLESENALALLKNQNDLLRLERDVQTNDKLVMIFAGMALVTLLLLALYVVNGKRRDLHRLATTDYLTHLLNRRHFTELVSSQLQSRRLAEQQSLIMLDIDHFKLLNDQYGHASGDYVLRQVAKLCQSALRKQDVLARMGGEEFAIFLPGCDAEHALKLAENCRCRIAERQFKLKGKAVQVTASFGVATALPGQSFDQLLQQADEALYMAKAAGRNYCQAFEMESGYEI</sequence>